<feature type="region of interest" description="Disordered" evidence="1">
    <location>
        <begin position="305"/>
        <end position="332"/>
    </location>
</feature>
<feature type="region of interest" description="Disordered" evidence="1">
    <location>
        <begin position="556"/>
        <end position="622"/>
    </location>
</feature>
<protein>
    <submittedName>
        <fullName evidence="3">Uncharacterized protein</fullName>
    </submittedName>
</protein>
<feature type="region of interest" description="Disordered" evidence="1">
    <location>
        <begin position="371"/>
        <end position="398"/>
    </location>
</feature>
<name>A0A9J2P2L1_ASCLU</name>
<feature type="region of interest" description="Disordered" evidence="1">
    <location>
        <begin position="1351"/>
        <end position="1389"/>
    </location>
</feature>
<feature type="compositionally biased region" description="Basic and acidic residues" evidence="1">
    <location>
        <begin position="195"/>
        <end position="204"/>
    </location>
</feature>
<organism evidence="2 3">
    <name type="scientific">Ascaris lumbricoides</name>
    <name type="common">Giant roundworm</name>
    <dbReference type="NCBI Taxonomy" id="6252"/>
    <lineage>
        <taxon>Eukaryota</taxon>
        <taxon>Metazoa</taxon>
        <taxon>Ecdysozoa</taxon>
        <taxon>Nematoda</taxon>
        <taxon>Chromadorea</taxon>
        <taxon>Rhabditida</taxon>
        <taxon>Spirurina</taxon>
        <taxon>Ascaridomorpha</taxon>
        <taxon>Ascaridoidea</taxon>
        <taxon>Ascarididae</taxon>
        <taxon>Ascaris</taxon>
    </lineage>
</organism>
<proteinExistence type="predicted"/>
<reference evidence="3" key="1">
    <citation type="submission" date="2023-03" db="UniProtKB">
        <authorList>
            <consortium name="WormBaseParasite"/>
        </authorList>
    </citation>
    <scope>IDENTIFICATION</scope>
</reference>
<sequence length="1540" mass="170095">MQRDDVSYGRSGTCRFPDMFNDVGLSICRTHVDSFQKDVRRFLQQQTSISASRVAAVEQANATQHSSRPILKVISCFRIRRTDYLQTLMRTQTPSQLVATNCSTPQKATHSSTMNAIPSSLPQSSYVPRCASKVVTIRASSSSTPSSHPLFKPYDFAQLSNPMAVMYQQLQQQQQHIQQQIVTPQQQLVSLSMNRTRECDDRTSRSPSNSQANGGLDSRYYTQISVPRIRPVVSRSSNSAFSQQSYPSNANAAPNASLRMNVAARSTDPVDSSKNCSTTQAPIVAATSSSAQCTRYVPVNGYKPTGKGSMSLGNSSSSVLPAPEKGDTKQVASSRGTFGVGVLAATNASSSTALVLPQSGIAAAQNSAANSNVSTSGSASHAGPSPRPSILRKTRDPSSAAVSAVRRLVMSDAPSSRPASCTSSFSSSPVQLDDASCSTNTKCVSVGGEVRALSATPLCNYEQRTGQVNESNARCLHSTFTENVATAFTRVEESPQRVSELDTPRKRLRKQQFDSSQASDKIKMEVSVHVDANKIDYQKEEISLWRLAPTAQIVERAPVPHSGMAEKGTKRRGRPRADARASNEPSATSSVSPVNSTVLATCAPPRTKKARKSQAALGASEANAAREGFITDEEISLDRRYAGSANFASELPKRRLRVKAPRNTKSKRATLATNETTEAETAAKTLSSLFQEIQRKKNDVSSAHEKPTLCDLIDDDEMNKADERARIEVDYPVETEDACSFSSDISDVSLDFESGERAHNTPIVPSKASKMKDLSLDNLHGNQAGPLYKPRPRLLSGYKVPTNTMLSHIERPEYTEAILEKVRMMKAAKNSLRKMQRSVRERNTARRVQLKRELFNQLHEVDRECSAPSLVDAASVQKMTGVSTSELCVSTTGFYKMLSRICPTRRGSHEESSSGDAAERSSPIRCLSPLSQSAVPTPTDTHIECSTLRENSISPSVLLRKAITQSSSTESTVPVRWSANSEFAAVADVLAALIDRVVDWTDGNGGRCEGISGKVKKKRRRRTMRGVYIADSASMQPALETFDQRNDTSDKEWYPQMQQPECGTSKVKRRGEGRKRNEHHKVHMLNGQCGEEEIDDQLREINIALKDLNRKDYSSRSFTPDPAILFNATYERLLRLEKVELENEANTMELMLDFLQVTNKQAYDQLMDDIERVPFSLHFYDYDSDDDESTREMKRRRRIVAFSVQVPRANPSLPKRDLYNPSRSTNFHPTTADINELFGFGSSYYRGHLSANNDKAYVYLDRKGNRVKERFDVHRFKEYEFVPDAELDDMRLNLTAEVLRNEYESKLGLMLTQYRYDDPGNNNSSRADEKCKASLLVKSFDKLKIRERRRHKGRKCAAKPLPSGGLGMKEGQHSAADGRPFSASEVVQQREAVSNGSQLSSVIVKEEEDDIQVIGEKVVDAGVELSDAERDDAAAVKLCEESEISSDAESDMAQCESKPALTETERLQLARRADNIREMFATLLHTLRVNSYLASTATEVFSEHAKEILSRSSQPSTSPDESSRSSNSCAVVGGFSKERS</sequence>
<feature type="compositionally biased region" description="Low complexity" evidence="1">
    <location>
        <begin position="306"/>
        <end position="318"/>
    </location>
</feature>
<feature type="region of interest" description="Disordered" evidence="1">
    <location>
        <begin position="1506"/>
        <end position="1540"/>
    </location>
</feature>
<feature type="compositionally biased region" description="Low complexity" evidence="1">
    <location>
        <begin position="669"/>
        <end position="679"/>
    </location>
</feature>
<evidence type="ECO:0000313" key="2">
    <source>
        <dbReference type="Proteomes" id="UP000036681"/>
    </source>
</evidence>
<accession>A0A9J2P2L1</accession>
<feature type="region of interest" description="Disordered" evidence="1">
    <location>
        <begin position="659"/>
        <end position="679"/>
    </location>
</feature>
<keyword evidence="2" id="KW-1185">Reference proteome</keyword>
<dbReference type="Proteomes" id="UP000036681">
    <property type="component" value="Unplaced"/>
</dbReference>
<feature type="compositionally biased region" description="Polar residues" evidence="1">
    <location>
        <begin position="583"/>
        <end position="599"/>
    </location>
</feature>
<evidence type="ECO:0000256" key="1">
    <source>
        <dbReference type="SAM" id="MobiDB-lite"/>
    </source>
</evidence>
<feature type="region of interest" description="Disordered" evidence="1">
    <location>
        <begin position="195"/>
        <end position="221"/>
    </location>
</feature>
<feature type="compositionally biased region" description="Low complexity" evidence="1">
    <location>
        <begin position="371"/>
        <end position="382"/>
    </location>
</feature>
<feature type="compositionally biased region" description="Low complexity" evidence="1">
    <location>
        <begin position="1510"/>
        <end position="1528"/>
    </location>
</feature>
<dbReference type="WBParaSite" id="ALUE_0000407001-mRNA-1">
    <property type="protein sequence ID" value="ALUE_0000407001-mRNA-1"/>
    <property type="gene ID" value="ALUE_0000407001"/>
</dbReference>
<feature type="compositionally biased region" description="Basic residues" evidence="1">
    <location>
        <begin position="659"/>
        <end position="668"/>
    </location>
</feature>
<feature type="region of interest" description="Disordered" evidence="1">
    <location>
        <begin position="411"/>
        <end position="434"/>
    </location>
</feature>
<evidence type="ECO:0000313" key="3">
    <source>
        <dbReference type="WBParaSite" id="ALUE_0000407001-mRNA-1"/>
    </source>
</evidence>
<feature type="compositionally biased region" description="Low complexity" evidence="1">
    <location>
        <begin position="414"/>
        <end position="429"/>
    </location>
</feature>